<dbReference type="STRING" id="29139.ENSVURP00010005214"/>
<protein>
    <recommendedName>
        <fullName evidence="4">Ig-like domain-containing protein</fullName>
    </recommendedName>
</protein>
<gene>
    <name evidence="5" type="primary">VSIG4</name>
</gene>
<feature type="signal peptide" evidence="3">
    <location>
        <begin position="1"/>
        <end position="22"/>
    </location>
</feature>
<dbReference type="Ensembl" id="ENSVURT00010005907.1">
    <property type="protein sequence ID" value="ENSVURP00010005214.1"/>
    <property type="gene ID" value="ENSVURG00010004097.1"/>
</dbReference>
<evidence type="ECO:0000313" key="5">
    <source>
        <dbReference type="Ensembl" id="ENSVURP00010005214.1"/>
    </source>
</evidence>
<feature type="transmembrane region" description="Helical" evidence="2">
    <location>
        <begin position="337"/>
        <end position="361"/>
    </location>
</feature>
<dbReference type="Proteomes" id="UP000314987">
    <property type="component" value="Unassembled WGS sequence"/>
</dbReference>
<dbReference type="GO" id="GO:0032703">
    <property type="term" value="P:negative regulation of interleukin-2 production"/>
    <property type="evidence" value="ECO:0007669"/>
    <property type="project" value="InterPro"/>
</dbReference>
<feature type="chain" id="PRO_5021261270" description="Ig-like domain-containing protein" evidence="3">
    <location>
        <begin position="23"/>
        <end position="447"/>
    </location>
</feature>
<proteinExistence type="predicted"/>
<dbReference type="GO" id="GO:0001851">
    <property type="term" value="F:complement component C3b binding"/>
    <property type="evidence" value="ECO:0007669"/>
    <property type="project" value="TreeGrafter"/>
</dbReference>
<dbReference type="InterPro" id="IPR039939">
    <property type="entry name" value="VSIG4"/>
</dbReference>
<dbReference type="AlphaFoldDB" id="A0A4X2JZT1"/>
<dbReference type="InterPro" id="IPR013783">
    <property type="entry name" value="Ig-like_fold"/>
</dbReference>
<accession>A0A4X2JZT1</accession>
<dbReference type="CTD" id="11326"/>
<dbReference type="InterPro" id="IPR036179">
    <property type="entry name" value="Ig-like_dom_sf"/>
</dbReference>
<dbReference type="SUPFAM" id="SSF48726">
    <property type="entry name" value="Immunoglobulin"/>
    <property type="match status" value="2"/>
</dbReference>
<organism evidence="5 6">
    <name type="scientific">Vombatus ursinus</name>
    <name type="common">Common wombat</name>
    <dbReference type="NCBI Taxonomy" id="29139"/>
    <lineage>
        <taxon>Eukaryota</taxon>
        <taxon>Metazoa</taxon>
        <taxon>Chordata</taxon>
        <taxon>Craniata</taxon>
        <taxon>Vertebrata</taxon>
        <taxon>Euteleostomi</taxon>
        <taxon>Mammalia</taxon>
        <taxon>Metatheria</taxon>
        <taxon>Diprotodontia</taxon>
        <taxon>Vombatidae</taxon>
        <taxon>Vombatus</taxon>
    </lineage>
</organism>
<dbReference type="PROSITE" id="PS50835">
    <property type="entry name" value="IG_LIKE"/>
    <property type="match status" value="2"/>
</dbReference>
<dbReference type="InterPro" id="IPR013106">
    <property type="entry name" value="Ig_V-set"/>
</dbReference>
<keyword evidence="3" id="KW-0732">Signal</keyword>
<reference evidence="5" key="3">
    <citation type="submission" date="2025-09" db="UniProtKB">
        <authorList>
            <consortium name="Ensembl"/>
        </authorList>
    </citation>
    <scope>IDENTIFICATION</scope>
</reference>
<evidence type="ECO:0000313" key="6">
    <source>
        <dbReference type="Proteomes" id="UP000314987"/>
    </source>
</evidence>
<evidence type="ECO:0000256" key="3">
    <source>
        <dbReference type="SAM" id="SignalP"/>
    </source>
</evidence>
<dbReference type="InterPro" id="IPR003599">
    <property type="entry name" value="Ig_sub"/>
</dbReference>
<dbReference type="RefSeq" id="XP_027698465.1">
    <property type="nucleotide sequence ID" value="XM_027842664.1"/>
</dbReference>
<dbReference type="InterPro" id="IPR007110">
    <property type="entry name" value="Ig-like_dom"/>
</dbReference>
<evidence type="ECO:0000256" key="1">
    <source>
        <dbReference type="SAM" id="MobiDB-lite"/>
    </source>
</evidence>
<keyword evidence="6" id="KW-1185">Reference proteome</keyword>
<dbReference type="GeneID" id="114028432"/>
<dbReference type="GO" id="GO:0043031">
    <property type="term" value="P:negative regulation of macrophage activation"/>
    <property type="evidence" value="ECO:0007669"/>
    <property type="project" value="InterPro"/>
</dbReference>
<dbReference type="CDD" id="cd16082">
    <property type="entry name" value="IgC_CRIg"/>
    <property type="match status" value="1"/>
</dbReference>
<feature type="compositionally biased region" description="Polar residues" evidence="1">
    <location>
        <begin position="248"/>
        <end position="275"/>
    </location>
</feature>
<dbReference type="GO" id="GO:0045957">
    <property type="term" value="P:negative regulation of complement activation, alternative pathway"/>
    <property type="evidence" value="ECO:0007669"/>
    <property type="project" value="TreeGrafter"/>
</dbReference>
<keyword evidence="2" id="KW-1133">Transmembrane helix</keyword>
<dbReference type="PANTHER" id="PTHR15466">
    <property type="entry name" value="V-SET AND IMMUNOGLOBULIN DOMAIN CONTAINING 4"/>
    <property type="match status" value="1"/>
</dbReference>
<feature type="domain" description="Ig-like" evidence="4">
    <location>
        <begin position="146"/>
        <end position="225"/>
    </location>
</feature>
<dbReference type="Pfam" id="PF07686">
    <property type="entry name" value="V-set"/>
    <property type="match status" value="1"/>
</dbReference>
<feature type="compositionally biased region" description="Polar residues" evidence="1">
    <location>
        <begin position="292"/>
        <end position="302"/>
    </location>
</feature>
<dbReference type="Gene3D" id="2.60.40.10">
    <property type="entry name" value="Immunoglobulins"/>
    <property type="match status" value="2"/>
</dbReference>
<dbReference type="OrthoDB" id="9448246at2759"/>
<keyword evidence="2" id="KW-0812">Transmembrane</keyword>
<dbReference type="Pfam" id="PF13927">
    <property type="entry name" value="Ig_3"/>
    <property type="match status" value="1"/>
</dbReference>
<dbReference type="OMA" id="DYSEDPC"/>
<reference evidence="6" key="1">
    <citation type="submission" date="2018-12" db="EMBL/GenBank/DDBJ databases">
        <authorList>
            <person name="Yazar S."/>
        </authorList>
    </citation>
    <scope>NUCLEOTIDE SEQUENCE [LARGE SCALE GENOMIC DNA]</scope>
</reference>
<dbReference type="SMART" id="SM00408">
    <property type="entry name" value="IGc2"/>
    <property type="match status" value="1"/>
</dbReference>
<dbReference type="InterPro" id="IPR003598">
    <property type="entry name" value="Ig_sub2"/>
</dbReference>
<dbReference type="GO" id="GO:0042130">
    <property type="term" value="P:negative regulation of T cell proliferation"/>
    <property type="evidence" value="ECO:0007669"/>
    <property type="project" value="InterPro"/>
</dbReference>
<dbReference type="SMART" id="SM00406">
    <property type="entry name" value="IGv"/>
    <property type="match status" value="1"/>
</dbReference>
<dbReference type="PANTHER" id="PTHR15466:SF2">
    <property type="entry name" value="V-SET AND IMMUNOGLOBULIN DOMAIN-CONTAINING PROTEIN 4"/>
    <property type="match status" value="1"/>
</dbReference>
<evidence type="ECO:0000259" key="4">
    <source>
        <dbReference type="PROSITE" id="PS50835"/>
    </source>
</evidence>
<dbReference type="CDD" id="cd16089">
    <property type="entry name" value="IgV_CRIg"/>
    <property type="match status" value="1"/>
</dbReference>
<dbReference type="SMART" id="SM00409">
    <property type="entry name" value="IG"/>
    <property type="match status" value="2"/>
</dbReference>
<feature type="region of interest" description="Disordered" evidence="1">
    <location>
        <begin position="235"/>
        <end position="329"/>
    </location>
</feature>
<dbReference type="InterPro" id="IPR039944">
    <property type="entry name" value="VSIG4_IgV"/>
</dbReference>
<dbReference type="GeneTree" id="ENSGT00390000001432"/>
<feature type="domain" description="Ig-like" evidence="4">
    <location>
        <begin position="24"/>
        <end position="134"/>
    </location>
</feature>
<name>A0A4X2JZT1_VOMUR</name>
<reference evidence="5" key="2">
    <citation type="submission" date="2025-08" db="UniProtKB">
        <authorList>
            <consortium name="Ensembl"/>
        </authorList>
    </citation>
    <scope>IDENTIFICATION</scope>
</reference>
<evidence type="ECO:0000256" key="2">
    <source>
        <dbReference type="SAM" id="Phobius"/>
    </source>
</evidence>
<keyword evidence="2" id="KW-0472">Membrane</keyword>
<sequence>MTSMALFLGMALLAHLSSHLNADPTLEGPVKMIGPWKGNVNVACTYGPIEGYTQVLVKWLVQQDNEAVTIFLRDFSGDHIQQAKYRGRLQVTREPPGDVSLLLETLEMDDRGRYRCQVTWKDPDGRQLVKERMTELQIQKLPASKPLVTTGSGYGFKVPHGMRISLLCQAQGSPPITYKWYKGKPDGTPTQVTSLGTLLFKPAQVSDSGTYFCIAKARVGSEQMSDLVHFVVTDSSKRPTSAMLPEELTTSTPRPEVIHQSTTVTPARDQTSATDSFLGASTIGPATHGATAETSSREQTTMEAGHAGASSDRPGSPIDAESRDQGNANKRAGGQGLPLYAIVLIALLCIILVFAMIFGLCRRKSQGEHAYEVARMSTGGGPRIAIYSGGTAEAEAETRALDNEYHNDPASTQDYQIITQANSDYARLLCGSSSAELEMQENGKPSC</sequence>